<reference evidence="2" key="1">
    <citation type="journal article" date="2017" name="Cell">
        <title>Insights into land plant evolution garnered from the Marchantia polymorpha genome.</title>
        <authorList>
            <person name="Bowman J.L."/>
            <person name="Kohchi T."/>
            <person name="Yamato K.T."/>
            <person name="Jenkins J."/>
            <person name="Shu S."/>
            <person name="Ishizaki K."/>
            <person name="Yamaoka S."/>
            <person name="Nishihama R."/>
            <person name="Nakamura Y."/>
            <person name="Berger F."/>
            <person name="Adam C."/>
            <person name="Aki S.S."/>
            <person name="Althoff F."/>
            <person name="Araki T."/>
            <person name="Arteaga-Vazquez M.A."/>
            <person name="Balasubrmanian S."/>
            <person name="Barry K."/>
            <person name="Bauer D."/>
            <person name="Boehm C.R."/>
            <person name="Briginshaw L."/>
            <person name="Caballero-Perez J."/>
            <person name="Catarino B."/>
            <person name="Chen F."/>
            <person name="Chiyoda S."/>
            <person name="Chovatia M."/>
            <person name="Davies K.M."/>
            <person name="Delmans M."/>
            <person name="Demura T."/>
            <person name="Dierschke T."/>
            <person name="Dolan L."/>
            <person name="Dorantes-Acosta A.E."/>
            <person name="Eklund D.M."/>
            <person name="Florent S.N."/>
            <person name="Flores-Sandoval E."/>
            <person name="Fujiyama A."/>
            <person name="Fukuzawa H."/>
            <person name="Galik B."/>
            <person name="Grimanelli D."/>
            <person name="Grimwood J."/>
            <person name="Grossniklaus U."/>
            <person name="Hamada T."/>
            <person name="Haseloff J."/>
            <person name="Hetherington A.J."/>
            <person name="Higo A."/>
            <person name="Hirakawa Y."/>
            <person name="Hundley H.N."/>
            <person name="Ikeda Y."/>
            <person name="Inoue K."/>
            <person name="Inoue S.I."/>
            <person name="Ishida S."/>
            <person name="Jia Q."/>
            <person name="Kakita M."/>
            <person name="Kanazawa T."/>
            <person name="Kawai Y."/>
            <person name="Kawashima T."/>
            <person name="Kennedy M."/>
            <person name="Kinose K."/>
            <person name="Kinoshita T."/>
            <person name="Kohara Y."/>
            <person name="Koide E."/>
            <person name="Komatsu K."/>
            <person name="Kopischke S."/>
            <person name="Kubo M."/>
            <person name="Kyozuka J."/>
            <person name="Lagercrantz U."/>
            <person name="Lin S.S."/>
            <person name="Lindquist E."/>
            <person name="Lipzen A.M."/>
            <person name="Lu C.W."/>
            <person name="De Luna E."/>
            <person name="Martienssen R.A."/>
            <person name="Minamino N."/>
            <person name="Mizutani M."/>
            <person name="Mizutani M."/>
            <person name="Mochizuki N."/>
            <person name="Monte I."/>
            <person name="Mosher R."/>
            <person name="Nagasaki H."/>
            <person name="Nakagami H."/>
            <person name="Naramoto S."/>
            <person name="Nishitani K."/>
            <person name="Ohtani M."/>
            <person name="Okamoto T."/>
            <person name="Okumura M."/>
            <person name="Phillips J."/>
            <person name="Pollak B."/>
            <person name="Reinders A."/>
            <person name="Rovekamp M."/>
            <person name="Sano R."/>
            <person name="Sawa S."/>
            <person name="Schmid M.W."/>
            <person name="Shirakawa M."/>
            <person name="Solano R."/>
            <person name="Spunde A."/>
            <person name="Suetsugu N."/>
            <person name="Sugano S."/>
            <person name="Sugiyama A."/>
            <person name="Sun R."/>
            <person name="Suzuki Y."/>
            <person name="Takenaka M."/>
            <person name="Takezawa D."/>
            <person name="Tomogane H."/>
            <person name="Tsuzuki M."/>
            <person name="Ueda T."/>
            <person name="Umeda M."/>
            <person name="Ward J.M."/>
            <person name="Watanabe Y."/>
            <person name="Yazaki K."/>
            <person name="Yokoyama R."/>
            <person name="Yoshitake Y."/>
            <person name="Yotsui I."/>
            <person name="Zachgo S."/>
            <person name="Schmutz J."/>
        </authorList>
    </citation>
    <scope>NUCLEOTIDE SEQUENCE [LARGE SCALE GENOMIC DNA]</scope>
    <source>
        <strain evidence="2">Tak-1</strain>
    </source>
</reference>
<organism evidence="1 2">
    <name type="scientific">Marchantia polymorpha</name>
    <name type="common">Common liverwort</name>
    <name type="synonym">Marchantia aquatica</name>
    <dbReference type="NCBI Taxonomy" id="3197"/>
    <lineage>
        <taxon>Eukaryota</taxon>
        <taxon>Viridiplantae</taxon>
        <taxon>Streptophyta</taxon>
        <taxon>Embryophyta</taxon>
        <taxon>Marchantiophyta</taxon>
        <taxon>Marchantiopsida</taxon>
        <taxon>Marchantiidae</taxon>
        <taxon>Marchantiales</taxon>
        <taxon>Marchantiaceae</taxon>
        <taxon>Marchantia</taxon>
    </lineage>
</organism>
<evidence type="ECO:0000313" key="2">
    <source>
        <dbReference type="Proteomes" id="UP000244005"/>
    </source>
</evidence>
<dbReference type="EMBL" id="KZ772704">
    <property type="protein sequence ID" value="PTQ41892.1"/>
    <property type="molecule type" value="Genomic_DNA"/>
</dbReference>
<dbReference type="AlphaFoldDB" id="A0A2R6X718"/>
<protein>
    <submittedName>
        <fullName evidence="1">Uncharacterized protein</fullName>
    </submittedName>
</protein>
<dbReference type="Gramene" id="Mp5g13900.1">
    <property type="protein sequence ID" value="Mp5g13900.1.cds1"/>
    <property type="gene ID" value="Mp5g13900"/>
</dbReference>
<name>A0A2R6X718_MARPO</name>
<sequence>MLSRDEILALPFSRCVSGIAEVGAVEMANAAKQQLLDFRRRTGLTGPSFIPRLVFARSLWKIDDHVARFWSINCSCGRAPRPLCSIFRH</sequence>
<keyword evidence="2" id="KW-1185">Reference proteome</keyword>
<dbReference type="Proteomes" id="UP000244005">
    <property type="component" value="Unassembled WGS sequence"/>
</dbReference>
<gene>
    <name evidence="1" type="ORF">MARPO_0032s0080</name>
</gene>
<proteinExistence type="predicted"/>
<evidence type="ECO:0000313" key="1">
    <source>
        <dbReference type="EMBL" id="PTQ41892.1"/>
    </source>
</evidence>
<accession>A0A2R6X718</accession>